<reference evidence="1 2" key="1">
    <citation type="submission" date="2012-10" db="EMBL/GenBank/DDBJ databases">
        <authorList>
            <person name="Harkins D.M."/>
            <person name="Durkin A.S."/>
            <person name="Brinkac L.M."/>
            <person name="Haft D.H."/>
            <person name="Selengut J.D."/>
            <person name="Sanka R."/>
            <person name="DePew J."/>
            <person name="Purushe J."/>
            <person name="Chanthongthip A."/>
            <person name="Lattana O."/>
            <person name="Phetsouvanh R."/>
            <person name="Newton P.N."/>
            <person name="Vinetz J.M."/>
            <person name="Sutton G.G."/>
            <person name="Nierman W.C."/>
            <person name="Fouts D.E."/>
        </authorList>
    </citation>
    <scope>NUCLEOTIDE SEQUENCE [LARGE SCALE GENOMIC DNA]</scope>
    <source>
        <strain evidence="1 2">UI 12758</strain>
    </source>
</reference>
<comment type="caution">
    <text evidence="1">The sequence shown here is derived from an EMBL/GenBank/DDBJ whole genome shotgun (WGS) entry which is preliminary data.</text>
</comment>
<gene>
    <name evidence="1" type="ORF">LEP1GSC105_4518</name>
</gene>
<dbReference type="EMBL" id="AHNR02000057">
    <property type="protein sequence ID" value="EKR54090.1"/>
    <property type="molecule type" value="Genomic_DNA"/>
</dbReference>
<evidence type="ECO:0000313" key="2">
    <source>
        <dbReference type="Proteomes" id="UP000001340"/>
    </source>
</evidence>
<accession>A0A0E2D256</accession>
<dbReference type="AlphaFoldDB" id="A0A0E2D256"/>
<organism evidence="1 2">
    <name type="scientific">Leptospira interrogans str. UI 12758</name>
    <dbReference type="NCBI Taxonomy" id="1049938"/>
    <lineage>
        <taxon>Bacteria</taxon>
        <taxon>Pseudomonadati</taxon>
        <taxon>Spirochaetota</taxon>
        <taxon>Spirochaetia</taxon>
        <taxon>Leptospirales</taxon>
        <taxon>Leptospiraceae</taxon>
        <taxon>Leptospira</taxon>
    </lineage>
</organism>
<evidence type="ECO:0000313" key="1">
    <source>
        <dbReference type="EMBL" id="EKR54090.1"/>
    </source>
</evidence>
<proteinExistence type="predicted"/>
<sequence>MFLLSEVNDFKRFNAAGVFMSFLGLVPRKFPKENKLVLQKREARGFGEL</sequence>
<dbReference type="Proteomes" id="UP000001340">
    <property type="component" value="Unassembled WGS sequence"/>
</dbReference>
<protein>
    <submittedName>
        <fullName evidence="1">Transposase, IS116/IS110/IS902 domain protein</fullName>
    </submittedName>
</protein>
<name>A0A0E2D256_LEPIR</name>